<evidence type="ECO:0000313" key="10">
    <source>
        <dbReference type="Ensembl" id="ENSPTEP00000041378.1"/>
    </source>
</evidence>
<dbReference type="CDD" id="cd18010">
    <property type="entry name" value="DEXHc_HARP_SMARCAL1"/>
    <property type="match status" value="1"/>
</dbReference>
<dbReference type="GO" id="GO:0005524">
    <property type="term" value="F:ATP binding"/>
    <property type="evidence" value="ECO:0007669"/>
    <property type="project" value="InterPro"/>
</dbReference>
<dbReference type="InterPro" id="IPR000330">
    <property type="entry name" value="SNF2_N"/>
</dbReference>
<evidence type="ECO:0000259" key="8">
    <source>
        <dbReference type="PROSITE" id="PS51192"/>
    </source>
</evidence>
<feature type="domain" description="Helicase ATP-binding" evidence="8">
    <location>
        <begin position="440"/>
        <end position="595"/>
    </location>
</feature>
<dbReference type="GO" id="GO:0006281">
    <property type="term" value="P:DNA repair"/>
    <property type="evidence" value="ECO:0007669"/>
    <property type="project" value="TreeGrafter"/>
</dbReference>
<reference evidence="10" key="1">
    <citation type="submission" date="2025-08" db="UniProtKB">
        <authorList>
            <consortium name="Ensembl"/>
        </authorList>
    </citation>
    <scope>IDENTIFICATION</scope>
</reference>
<evidence type="ECO:0000256" key="4">
    <source>
        <dbReference type="ARBA" id="ARBA00023242"/>
    </source>
</evidence>
<feature type="domain" description="HARP" evidence="9">
    <location>
        <begin position="322"/>
        <end position="393"/>
    </location>
</feature>
<proteinExistence type="predicted"/>
<feature type="region of interest" description="Disordered" evidence="7">
    <location>
        <begin position="165"/>
        <end position="231"/>
    </location>
</feature>
<dbReference type="GO" id="GO:0043596">
    <property type="term" value="C:nuclear replication fork"/>
    <property type="evidence" value="ECO:0007669"/>
    <property type="project" value="TreeGrafter"/>
</dbReference>
<feature type="region of interest" description="Disordered" evidence="7">
    <location>
        <begin position="1"/>
        <end position="20"/>
    </location>
</feature>
<evidence type="ECO:0000256" key="1">
    <source>
        <dbReference type="ARBA" id="ARBA00004123"/>
    </source>
</evidence>
<gene>
    <name evidence="10" type="primary">SMARCAL1</name>
</gene>
<dbReference type="Proteomes" id="UP000694416">
    <property type="component" value="Unplaced"/>
</dbReference>
<dbReference type="InterPro" id="IPR010003">
    <property type="entry name" value="HARP_dom"/>
</dbReference>
<keyword evidence="4" id="KW-0539">Nucleus</keyword>
<feature type="domain" description="HARP" evidence="9">
    <location>
        <begin position="226"/>
        <end position="298"/>
    </location>
</feature>
<dbReference type="InterPro" id="IPR038718">
    <property type="entry name" value="SNF2-like_sf"/>
</dbReference>
<reference evidence="10" key="2">
    <citation type="submission" date="2025-09" db="UniProtKB">
        <authorList>
            <consortium name="Ensembl"/>
        </authorList>
    </citation>
    <scope>IDENTIFICATION</scope>
</reference>
<dbReference type="Pfam" id="PF07443">
    <property type="entry name" value="HARP"/>
    <property type="match status" value="2"/>
</dbReference>
<dbReference type="FunFam" id="3.40.50.10810:FF:000026">
    <property type="entry name" value="SWI/SNF related, matrix associated, actin dependent regulator of chromatin, subfamily a-like 1"/>
    <property type="match status" value="1"/>
</dbReference>
<sequence>MSLPLTEEQRKKIEENRQKALARRAEKLLAEQHQRTSSGTSIAGNPSQAKQGPSQNFPRESCKPVSHGVIFKQQNLSSSSNADQRPHDSHSFQAKGIWKKPEEMPAACPGHSPRSQMAVTGISPPLAQSPPEVPKQQLLSYGLGQGHAEASPEIRFTPFAHPTHEPLAKAKSSQETLARSSGQPPRDAKLEAETAKASTSRQNISYIHSSSGTEGRLQKKSGSSVEKGVISQKGKCIRNGDRFQVLIGYNAELIAVFKSLPSKRYDPDTKTWNFSMNDYSALMKAAQSLPTVNLQPLEWAYGSSESPSTSSEGQAGLPSAPSLSFVKGRCMLISRAYFEADIGYSQDLIALFKQMDSRRYDVKTRKWSFLLEEHSKLIAKVRCLPQVQLDPLPTTLTLAFASQLKKTSLSLTPDVPEADLSEVDPKLVSNLMPFQRAGVNFAIAKGGRLLLADDMGLGKTIQAICIAAFYRKEWPLLVVVPSSVRFTWEQAFLRWLPSLSPDCINVVVTGKDRLTAGLINIVSFDLLSKLEKQLKTPFKVVIIDESHFLKNSRTARCRAAMPVLKVAKRVILLSGTPAMSRPAELYTQIIAVKPTFFPQFHAFGLRYCDAKRMPWGWDYSGSSNLGELKLLLEEAVMLRRLKSDVLSQLPAKQRKIVVIAPGRINARTRAALDAAAMEMTTKDKTKQQQKDALILFFNRTAEAKIPSVIEYILDLLESGREKFLVFAHHKVVLDAITQELERKVLIQAEDRVHRIGQTSSVGIHYLVAKGTADDYLWPLIQEKIKVLAEAGLSETNFSEMTESTDYLYKDPKQQKIYDLFQKSFEKEGSDMELLEAAESFDPGSASGTSGSSSQNMGDTLDESLLTASPQKKRRFEFFDNWDSFTSPL</sequence>
<feature type="region of interest" description="Disordered" evidence="7">
    <location>
        <begin position="840"/>
        <end position="867"/>
    </location>
</feature>
<dbReference type="SUPFAM" id="SSF52540">
    <property type="entry name" value="P-loop containing nucleoside triphosphate hydrolases"/>
    <property type="match status" value="2"/>
</dbReference>
<dbReference type="Gene3D" id="3.40.50.300">
    <property type="entry name" value="P-loop containing nucleotide triphosphate hydrolases"/>
    <property type="match status" value="1"/>
</dbReference>
<keyword evidence="3" id="KW-0378">Hydrolase</keyword>
<feature type="compositionally biased region" description="Low complexity" evidence="7">
    <location>
        <begin position="843"/>
        <end position="853"/>
    </location>
</feature>
<accession>A0A8C9IXV3</accession>
<dbReference type="Ensembl" id="ENSPTET00000055280.1">
    <property type="protein sequence ID" value="ENSPTEP00000041378.1"/>
    <property type="gene ID" value="ENSPTEG00000037902.1"/>
</dbReference>
<evidence type="ECO:0000256" key="5">
    <source>
        <dbReference type="ARBA" id="ARBA00029621"/>
    </source>
</evidence>
<evidence type="ECO:0000313" key="11">
    <source>
        <dbReference type="Proteomes" id="UP000694416"/>
    </source>
</evidence>
<feature type="compositionally biased region" description="Basic and acidic residues" evidence="7">
    <location>
        <begin position="7"/>
        <end position="20"/>
    </location>
</feature>
<dbReference type="GO" id="GO:0016787">
    <property type="term" value="F:hydrolase activity"/>
    <property type="evidence" value="ECO:0007669"/>
    <property type="project" value="UniProtKB-KW"/>
</dbReference>
<keyword evidence="11" id="KW-1185">Reference proteome</keyword>
<dbReference type="Pfam" id="PF00176">
    <property type="entry name" value="SNF2-rel_dom"/>
    <property type="match status" value="1"/>
</dbReference>
<feature type="compositionally biased region" description="Polar residues" evidence="7">
    <location>
        <begin position="72"/>
        <end position="83"/>
    </location>
</feature>
<evidence type="ECO:0000256" key="3">
    <source>
        <dbReference type="ARBA" id="ARBA00022801"/>
    </source>
</evidence>
<dbReference type="PROSITE" id="PS51192">
    <property type="entry name" value="HELICASE_ATP_BIND_1"/>
    <property type="match status" value="1"/>
</dbReference>
<comment type="subcellular location">
    <subcellularLocation>
        <location evidence="1">Nucleus</location>
    </subcellularLocation>
</comment>
<feature type="region of interest" description="Disordered" evidence="7">
    <location>
        <begin position="27"/>
        <end position="134"/>
    </location>
</feature>
<dbReference type="InterPro" id="IPR014001">
    <property type="entry name" value="Helicase_ATP-bd"/>
</dbReference>
<feature type="compositionally biased region" description="Polar residues" evidence="7">
    <location>
        <begin position="171"/>
        <end position="183"/>
    </location>
</feature>
<dbReference type="PANTHER" id="PTHR45766">
    <property type="entry name" value="DNA ANNEALING HELICASE AND ENDONUCLEASE ZRANB3 FAMILY MEMBER"/>
    <property type="match status" value="1"/>
</dbReference>
<dbReference type="Gene3D" id="3.40.50.10810">
    <property type="entry name" value="Tandem AAA-ATPase domain"/>
    <property type="match status" value="1"/>
</dbReference>
<dbReference type="InterPro" id="IPR027417">
    <property type="entry name" value="P-loop_NTPase"/>
</dbReference>
<evidence type="ECO:0000256" key="2">
    <source>
        <dbReference type="ARBA" id="ARBA00020162"/>
    </source>
</evidence>
<feature type="compositionally biased region" description="Polar residues" evidence="7">
    <location>
        <begin position="35"/>
        <end position="58"/>
    </location>
</feature>
<dbReference type="SMART" id="SM00487">
    <property type="entry name" value="DEXDc"/>
    <property type="match status" value="1"/>
</dbReference>
<dbReference type="AlphaFoldDB" id="A0A8C9IXV3"/>
<organism evidence="10 11">
    <name type="scientific">Piliocolobus tephrosceles</name>
    <name type="common">Ugandan red Colobus</name>
    <dbReference type="NCBI Taxonomy" id="591936"/>
    <lineage>
        <taxon>Eukaryota</taxon>
        <taxon>Metazoa</taxon>
        <taxon>Chordata</taxon>
        <taxon>Craniata</taxon>
        <taxon>Vertebrata</taxon>
        <taxon>Euteleostomi</taxon>
        <taxon>Mammalia</taxon>
        <taxon>Eutheria</taxon>
        <taxon>Euarchontoglires</taxon>
        <taxon>Primates</taxon>
        <taxon>Haplorrhini</taxon>
        <taxon>Catarrhini</taxon>
        <taxon>Cercopithecidae</taxon>
        <taxon>Colobinae</taxon>
        <taxon>Piliocolobus</taxon>
    </lineage>
</organism>
<evidence type="ECO:0000256" key="6">
    <source>
        <dbReference type="ARBA" id="ARBA00031896"/>
    </source>
</evidence>
<protein>
    <recommendedName>
        <fullName evidence="2">SWI/SNF-related matrix-associated actin-dependent regulator of chromatin subfamily A-like protein 1</fullName>
    </recommendedName>
    <alternativeName>
        <fullName evidence="6">HepA-related protein</fullName>
    </alternativeName>
    <alternativeName>
        <fullName evidence="5">Sucrose nonfermenting protein 2-like 1</fullName>
    </alternativeName>
</protein>
<dbReference type="PROSITE" id="PS51467">
    <property type="entry name" value="HARP"/>
    <property type="match status" value="2"/>
</dbReference>
<dbReference type="PANTHER" id="PTHR45766:SF6">
    <property type="entry name" value="SWI_SNF-RELATED MATRIX-ASSOCIATED ACTIN-DEPENDENT REGULATOR OF CHROMATIN SUBFAMILY A-LIKE PROTEIN 1"/>
    <property type="match status" value="1"/>
</dbReference>
<name>A0A8C9IXV3_9PRIM</name>
<dbReference type="GO" id="GO:0031297">
    <property type="term" value="P:replication fork processing"/>
    <property type="evidence" value="ECO:0007669"/>
    <property type="project" value="TreeGrafter"/>
</dbReference>
<evidence type="ECO:0000259" key="9">
    <source>
        <dbReference type="PROSITE" id="PS51467"/>
    </source>
</evidence>
<feature type="compositionally biased region" description="Polar residues" evidence="7">
    <location>
        <begin position="196"/>
        <end position="213"/>
    </location>
</feature>
<evidence type="ECO:0000256" key="7">
    <source>
        <dbReference type="SAM" id="MobiDB-lite"/>
    </source>
</evidence>